<evidence type="ECO:0000259" key="7">
    <source>
        <dbReference type="Pfam" id="PF00149"/>
    </source>
</evidence>
<accession>A0A7V0T5E5</accession>
<keyword evidence="6" id="KW-0464">Manganese</keyword>
<sequence>MTPAGRSRSPSTPLSAHYFISDAHLGAAPPESEARLARFLAGLEGRTDTLWVLGDLFDFWFEYGRAIPKHGFRVLAALGRLRQSGTAVTCLAGNHDLRFTGFFREQLGVETAVEARVELDGRRVLMRHGDEVDHRHLSRLFRILMRSRLNNALYGLIHPDLGIALAGWVTRRSRRRPPDATLADRMREHGRVCLREGNDIVILGHLHRPELTRLPEGVYLNTGDWLKNFSYGVMRDGEIALERFAG</sequence>
<keyword evidence="1" id="KW-1003">Cell membrane</keyword>
<name>A0A7V0T5E5_UNCW3</name>
<reference evidence="8" key="1">
    <citation type="journal article" date="2020" name="mSystems">
        <title>Genome- and Community-Level Interaction Insights into Carbon Utilization and Element Cycling Functions of Hydrothermarchaeota in Hydrothermal Sediment.</title>
        <authorList>
            <person name="Zhou Z."/>
            <person name="Liu Y."/>
            <person name="Xu W."/>
            <person name="Pan J."/>
            <person name="Luo Z.H."/>
            <person name="Li M."/>
        </authorList>
    </citation>
    <scope>NUCLEOTIDE SEQUENCE [LARGE SCALE GENOMIC DNA]</scope>
    <source>
        <strain evidence="8">SpSt-1182</strain>
    </source>
</reference>
<dbReference type="CDD" id="cd07398">
    <property type="entry name" value="MPP_YbbF-LpxH"/>
    <property type="match status" value="1"/>
</dbReference>
<dbReference type="Gene3D" id="3.60.21.10">
    <property type="match status" value="1"/>
</dbReference>
<dbReference type="Pfam" id="PF00149">
    <property type="entry name" value="Metallophos"/>
    <property type="match status" value="1"/>
</dbReference>
<protein>
    <submittedName>
        <fullName evidence="8">UDP-2,3-diacylglucosamine diphosphatase</fullName>
    </submittedName>
</protein>
<keyword evidence="5" id="KW-0472">Membrane</keyword>
<evidence type="ECO:0000256" key="4">
    <source>
        <dbReference type="ARBA" id="ARBA00022801"/>
    </source>
</evidence>
<dbReference type="InterPro" id="IPR004843">
    <property type="entry name" value="Calcineurin-like_PHP"/>
</dbReference>
<keyword evidence="4" id="KW-0378">Hydrolase</keyword>
<dbReference type="PANTHER" id="PTHR34990">
    <property type="entry name" value="UDP-2,3-DIACYLGLUCOSAMINE HYDROLASE-RELATED"/>
    <property type="match status" value="1"/>
</dbReference>
<dbReference type="InterPro" id="IPR029052">
    <property type="entry name" value="Metallo-depent_PP-like"/>
</dbReference>
<evidence type="ECO:0000256" key="2">
    <source>
        <dbReference type="ARBA" id="ARBA00022519"/>
    </source>
</evidence>
<evidence type="ECO:0000256" key="3">
    <source>
        <dbReference type="ARBA" id="ARBA00022723"/>
    </source>
</evidence>
<dbReference type="InterPro" id="IPR043461">
    <property type="entry name" value="LpxH-like"/>
</dbReference>
<keyword evidence="2" id="KW-0997">Cell inner membrane</keyword>
<evidence type="ECO:0000313" key="8">
    <source>
        <dbReference type="EMBL" id="HDQ99175.1"/>
    </source>
</evidence>
<dbReference type="AlphaFoldDB" id="A0A7V0T5E5"/>
<feature type="domain" description="Calcineurin-like phosphoesterase" evidence="7">
    <location>
        <begin position="19"/>
        <end position="209"/>
    </location>
</feature>
<dbReference type="EMBL" id="DSBX01000103">
    <property type="protein sequence ID" value="HDQ99175.1"/>
    <property type="molecule type" value="Genomic_DNA"/>
</dbReference>
<dbReference type="GO" id="GO:0016020">
    <property type="term" value="C:membrane"/>
    <property type="evidence" value="ECO:0007669"/>
    <property type="project" value="GOC"/>
</dbReference>
<proteinExistence type="predicted"/>
<dbReference type="PANTHER" id="PTHR34990:SF1">
    <property type="entry name" value="UDP-2,3-DIACYLGLUCOSAMINE HYDROLASE"/>
    <property type="match status" value="1"/>
</dbReference>
<gene>
    <name evidence="8" type="ORF">ENN51_02665</name>
</gene>
<dbReference type="GO" id="GO:0009245">
    <property type="term" value="P:lipid A biosynthetic process"/>
    <property type="evidence" value="ECO:0007669"/>
    <property type="project" value="TreeGrafter"/>
</dbReference>
<evidence type="ECO:0000256" key="1">
    <source>
        <dbReference type="ARBA" id="ARBA00022475"/>
    </source>
</evidence>
<dbReference type="SUPFAM" id="SSF56300">
    <property type="entry name" value="Metallo-dependent phosphatases"/>
    <property type="match status" value="1"/>
</dbReference>
<organism evidence="8">
    <name type="scientific">candidate division WOR-3 bacterium</name>
    <dbReference type="NCBI Taxonomy" id="2052148"/>
    <lineage>
        <taxon>Bacteria</taxon>
        <taxon>Bacteria division WOR-3</taxon>
    </lineage>
</organism>
<comment type="caution">
    <text evidence="8">The sequence shown here is derived from an EMBL/GenBank/DDBJ whole genome shotgun (WGS) entry which is preliminary data.</text>
</comment>
<dbReference type="GO" id="GO:0008758">
    <property type="term" value="F:UDP-2,3-diacylglucosamine hydrolase activity"/>
    <property type="evidence" value="ECO:0007669"/>
    <property type="project" value="TreeGrafter"/>
</dbReference>
<evidence type="ECO:0000256" key="6">
    <source>
        <dbReference type="ARBA" id="ARBA00023211"/>
    </source>
</evidence>
<evidence type="ECO:0000256" key="5">
    <source>
        <dbReference type="ARBA" id="ARBA00023136"/>
    </source>
</evidence>
<keyword evidence="3" id="KW-0479">Metal-binding</keyword>
<dbReference type="Proteomes" id="UP000885672">
    <property type="component" value="Unassembled WGS sequence"/>
</dbReference>